<evidence type="ECO:0000259" key="4">
    <source>
        <dbReference type="Pfam" id="PF00135"/>
    </source>
</evidence>
<dbReference type="InterPro" id="IPR019826">
    <property type="entry name" value="Carboxylesterase_B_AS"/>
</dbReference>
<dbReference type="InterPro" id="IPR002018">
    <property type="entry name" value="CarbesteraseB"/>
</dbReference>
<dbReference type="PANTHER" id="PTHR43918">
    <property type="entry name" value="ACETYLCHOLINESTERASE"/>
    <property type="match status" value="1"/>
</dbReference>
<dbReference type="PROSITE" id="PS00122">
    <property type="entry name" value="CARBOXYLESTERASE_B_1"/>
    <property type="match status" value="1"/>
</dbReference>
<evidence type="ECO:0000313" key="6">
    <source>
        <dbReference type="Proteomes" id="UP000183015"/>
    </source>
</evidence>
<protein>
    <recommendedName>
        <fullName evidence="3">Carboxylic ester hydrolase</fullName>
        <ecNumber evidence="3">3.1.1.-</ecNumber>
    </recommendedName>
</protein>
<dbReference type="GO" id="GO:0052689">
    <property type="term" value="F:carboxylic ester hydrolase activity"/>
    <property type="evidence" value="ECO:0007669"/>
    <property type="project" value="TreeGrafter"/>
</dbReference>
<comment type="similarity">
    <text evidence="1 3">Belongs to the type-B carboxylesterase/lipase family.</text>
</comment>
<dbReference type="InterPro" id="IPR050654">
    <property type="entry name" value="AChE-related_enzymes"/>
</dbReference>
<evidence type="ECO:0000256" key="1">
    <source>
        <dbReference type="ARBA" id="ARBA00005964"/>
    </source>
</evidence>
<dbReference type="EC" id="3.1.1.-" evidence="3"/>
<dbReference type="eggNOG" id="COG2272">
    <property type="taxonomic scope" value="Bacteria"/>
</dbReference>
<dbReference type="AlphaFoldDB" id="A0A1H7P391"/>
<reference evidence="6" key="1">
    <citation type="submission" date="2016-10" db="EMBL/GenBank/DDBJ databases">
        <authorList>
            <person name="Varghese N."/>
        </authorList>
    </citation>
    <scope>NUCLEOTIDE SEQUENCE [LARGE SCALE GENOMIC DNA]</scope>
    <source>
        <strain evidence="6">DSM 45096 / BCRC 16803 / CGMCC 4.1857 / CIP 109030 / JCM 12277 / KCTC 19219 / NBRC 100920 / 33214</strain>
    </source>
</reference>
<dbReference type="InterPro" id="IPR029058">
    <property type="entry name" value="AB_hydrolase_fold"/>
</dbReference>
<gene>
    <name evidence="5" type="ORF">SAMN05414137_107195</name>
</gene>
<dbReference type="Proteomes" id="UP000183015">
    <property type="component" value="Unassembled WGS sequence"/>
</dbReference>
<name>A0A1H7P391_STRJI</name>
<organism evidence="5 6">
    <name type="scientific">Streptacidiphilus jiangxiensis</name>
    <dbReference type="NCBI Taxonomy" id="235985"/>
    <lineage>
        <taxon>Bacteria</taxon>
        <taxon>Bacillati</taxon>
        <taxon>Actinomycetota</taxon>
        <taxon>Actinomycetes</taxon>
        <taxon>Kitasatosporales</taxon>
        <taxon>Streptomycetaceae</taxon>
        <taxon>Streptacidiphilus</taxon>
    </lineage>
</organism>
<keyword evidence="2 3" id="KW-0378">Hydrolase</keyword>
<dbReference type="SUPFAM" id="SSF53474">
    <property type="entry name" value="alpha/beta-Hydrolases"/>
    <property type="match status" value="1"/>
</dbReference>
<dbReference type="Gene3D" id="3.40.50.1820">
    <property type="entry name" value="alpha/beta hydrolase"/>
    <property type="match status" value="1"/>
</dbReference>
<evidence type="ECO:0000256" key="2">
    <source>
        <dbReference type="ARBA" id="ARBA00022801"/>
    </source>
</evidence>
<sequence length="516" mass="54275">MLVPQPRPGNGPLPESVTHRAPVVVTISSGRIRGEHDGRVEVFRGIPYAAAPTGSHRFRPPARAATWSGVRDARAYGPAAPQNPDPVLEQMFGLPPSAHDETSCLTVNVWTPQSGSGRRPVLVWIHGGGFLTGAGSDPVFDGGRLVQQHDVVLVTVNYRLGAFGFLHLAEVLGHRYASSGNTGLLDQRAALAWVRDNIATFGGDPRNVTLFGQSAGAFSVVAHLASPGSAGLFHKAIVQSGSGEGAATVDRAGEVTRAFLDELGIAPRAAADLLTRPTADLLRAQETVTRAWQARGDGVGLAFLPLVDGTVLPRTPVDAIGAGAARGVPLLLGSNRDEGRMFTVLGPGSVGDLPEDALVAVFAAHHADPGRALDAYRSVQADASPAGLLGALIGERLFGGPTRRLAEAQAAGGGAVWRYRFDWSSSAHGGRLGACHSLELPFVFDNLDVAGVDRFTGPRPPQELADVMSRCWAGFARTGDPGLWPAYEPEGRHVMLFDRVTAVAKDPDRTLRLLGP</sequence>
<evidence type="ECO:0000256" key="3">
    <source>
        <dbReference type="RuleBase" id="RU361235"/>
    </source>
</evidence>
<dbReference type="STRING" id="235985.SAMN05414137_107195"/>
<feature type="domain" description="Carboxylesterase type B" evidence="4">
    <location>
        <begin position="23"/>
        <end position="501"/>
    </location>
</feature>
<dbReference type="EMBL" id="FOAZ01000007">
    <property type="protein sequence ID" value="SEL30096.1"/>
    <property type="molecule type" value="Genomic_DNA"/>
</dbReference>
<evidence type="ECO:0000313" key="5">
    <source>
        <dbReference type="EMBL" id="SEL30096.1"/>
    </source>
</evidence>
<dbReference type="Pfam" id="PF00135">
    <property type="entry name" value="COesterase"/>
    <property type="match status" value="1"/>
</dbReference>
<accession>A0A1H7P391</accession>
<dbReference type="PANTHER" id="PTHR43918:SF4">
    <property type="entry name" value="CARBOXYLIC ESTER HYDROLASE"/>
    <property type="match status" value="1"/>
</dbReference>
<proteinExistence type="inferred from homology"/>
<keyword evidence="6" id="KW-1185">Reference proteome</keyword>